<evidence type="ECO:0000313" key="5">
    <source>
        <dbReference type="EMBL" id="KAJ4406035.1"/>
    </source>
</evidence>
<evidence type="ECO:0000313" key="6">
    <source>
        <dbReference type="Proteomes" id="UP001140510"/>
    </source>
</evidence>
<feature type="compositionally biased region" description="Acidic residues" evidence="4">
    <location>
        <begin position="857"/>
        <end position="866"/>
    </location>
</feature>
<dbReference type="NCBIfam" id="TIGR00756">
    <property type="entry name" value="PPR"/>
    <property type="match status" value="1"/>
</dbReference>
<dbReference type="AlphaFoldDB" id="A0A9W8ZG81"/>
<feature type="repeat" description="PPR" evidence="2">
    <location>
        <begin position="677"/>
        <end position="711"/>
    </location>
</feature>
<evidence type="ECO:0000256" key="1">
    <source>
        <dbReference type="ARBA" id="ARBA00022737"/>
    </source>
</evidence>
<feature type="coiled-coil region" evidence="3">
    <location>
        <begin position="155"/>
        <end position="182"/>
    </location>
</feature>
<feature type="compositionally biased region" description="Polar residues" evidence="4">
    <location>
        <begin position="67"/>
        <end position="76"/>
    </location>
</feature>
<dbReference type="PROSITE" id="PS51375">
    <property type="entry name" value="PPR"/>
    <property type="match status" value="2"/>
</dbReference>
<evidence type="ECO:0000256" key="4">
    <source>
        <dbReference type="SAM" id="MobiDB-lite"/>
    </source>
</evidence>
<reference evidence="5" key="1">
    <citation type="submission" date="2022-10" db="EMBL/GenBank/DDBJ databases">
        <title>Tapping the CABI collections for fungal endophytes: first genome assemblies for Collariella, Neodidymelliopsis, Ascochyta clinopodiicola, Didymella pomorum, Didymosphaeria variabile, Neocosmospora piperis and Neocucurbitaria cava.</title>
        <authorList>
            <person name="Hill R."/>
        </authorList>
    </citation>
    <scope>NUCLEOTIDE SEQUENCE</scope>
    <source>
        <strain evidence="5">IMI 355091</strain>
    </source>
</reference>
<dbReference type="Proteomes" id="UP001140510">
    <property type="component" value="Unassembled WGS sequence"/>
</dbReference>
<gene>
    <name evidence="5" type="ORF">N0V91_004919</name>
</gene>
<dbReference type="Pfam" id="PF13041">
    <property type="entry name" value="PPR_2"/>
    <property type="match status" value="2"/>
</dbReference>
<protein>
    <submittedName>
        <fullName evidence="5">Uncharacterized protein</fullName>
    </submittedName>
</protein>
<keyword evidence="1" id="KW-0677">Repeat</keyword>
<dbReference type="InterPro" id="IPR011990">
    <property type="entry name" value="TPR-like_helical_dom_sf"/>
</dbReference>
<feature type="repeat" description="PPR" evidence="2">
    <location>
        <begin position="712"/>
        <end position="746"/>
    </location>
</feature>
<feature type="compositionally biased region" description="Polar residues" evidence="4">
    <location>
        <begin position="911"/>
        <end position="923"/>
    </location>
</feature>
<evidence type="ECO:0000256" key="2">
    <source>
        <dbReference type="PROSITE-ProRule" id="PRU00708"/>
    </source>
</evidence>
<dbReference type="EMBL" id="JAPEVA010000030">
    <property type="protein sequence ID" value="KAJ4406035.1"/>
    <property type="molecule type" value="Genomic_DNA"/>
</dbReference>
<name>A0A9W8ZG81_9PLEO</name>
<dbReference type="OrthoDB" id="185373at2759"/>
<dbReference type="Gene3D" id="1.25.40.10">
    <property type="entry name" value="Tetratricopeptide repeat domain"/>
    <property type="match status" value="2"/>
</dbReference>
<sequence>MPRARVPSACLTAGAETLILPWLAPRALAEPPVLRRRERRDGSSNALRKEQIQDSDGRIIAQRRRPSSSNGASCRTPTRCSLGLRYADIASFAHRYTRTYATAPEGWADPLSPAQPLVVDQVASETRYSRRRSWKEQVAKATEGLDPQTAGRRRVKLLARAEERLQAQARRLQRDQRNYKNKLLYDGQYRSLKRLVLSLKRWDHTVANVTKYSEYHADDERWLLDAFAALDRNAYAKVSALTKPITIEHDPRCQTFTEELLEGVERDGPGRIWTNWHMFQHKQKYYETTLVYMLEHKPGYAQDLMTVLAMDNELPQNKHLLLADGLAYLAKLHLKEQYSPGRGWETSSAANVRKFVTLFITCTEKVDAAVFSQDLLYSLVLLADPSDLKKVYDALIGARTRLAIGTVLHYASAFAEAGETAYALQCLERRLELFNKTDRETFVASDVFRWTCAAVLRGSMRQAKNYHETPGIVAKFVKFGVKMDLLLYDVVMHNAMDAGDFATAFKVFNALEDNGLKADKHTYSILLHGCTTQSDPTMFKAFADFCLKKAKELEDPWLATDYLYYVYTCEQAKPVSSRDPNIMWRTYLDLFSQTPLKPFTKLGSRAMKDAIDDSTSVPTASRANFAPTEQALYLMLQTELSALASLAPAYTEKLYATFHRGLSVSGAHPTLLALARKPVIWNAFLHAFTQKSQFASASALIQHMSAHGTAPNVYTWNILMQAFFKAGQVSAAERVRDLMRARGMQPDAYTYGVMVRGYAKAQLVERIGETMPALGEEEQVEPGLLRALSRVGDREGLTASLERNRLAKESKDVAAAATKKKEEEDRFKIPGLKSLFARAVTFKEPTHWDHGSLEEADDFLEPDDEPVAGQSEAKADLEASNSDQSPADQPPTTTRDEDEYLEPEDEPPPTTQDKSGTSISNDSKPLDTDGTDPKLQGSASDEASVHEKARN</sequence>
<evidence type="ECO:0000256" key="3">
    <source>
        <dbReference type="SAM" id="Coils"/>
    </source>
</evidence>
<proteinExistence type="predicted"/>
<feature type="region of interest" description="Disordered" evidence="4">
    <location>
        <begin position="857"/>
        <end position="951"/>
    </location>
</feature>
<keyword evidence="3" id="KW-0175">Coiled coil</keyword>
<organism evidence="5 6">
    <name type="scientific">Didymella pomorum</name>
    <dbReference type="NCBI Taxonomy" id="749634"/>
    <lineage>
        <taxon>Eukaryota</taxon>
        <taxon>Fungi</taxon>
        <taxon>Dikarya</taxon>
        <taxon>Ascomycota</taxon>
        <taxon>Pezizomycotina</taxon>
        <taxon>Dothideomycetes</taxon>
        <taxon>Pleosporomycetidae</taxon>
        <taxon>Pleosporales</taxon>
        <taxon>Pleosporineae</taxon>
        <taxon>Didymellaceae</taxon>
        <taxon>Didymella</taxon>
    </lineage>
</organism>
<dbReference type="PANTHER" id="PTHR47941">
    <property type="entry name" value="PENTATRICOPEPTIDE REPEAT-CONTAINING PROTEIN 3, MITOCHONDRIAL"/>
    <property type="match status" value="1"/>
</dbReference>
<comment type="caution">
    <text evidence="5">The sequence shown here is derived from an EMBL/GenBank/DDBJ whole genome shotgun (WGS) entry which is preliminary data.</text>
</comment>
<feature type="region of interest" description="Disordered" evidence="4">
    <location>
        <begin position="34"/>
        <end position="76"/>
    </location>
</feature>
<feature type="compositionally biased region" description="Acidic residues" evidence="4">
    <location>
        <begin position="896"/>
        <end position="907"/>
    </location>
</feature>
<feature type="compositionally biased region" description="Polar residues" evidence="4">
    <location>
        <begin position="879"/>
        <end position="893"/>
    </location>
</feature>
<keyword evidence="6" id="KW-1185">Reference proteome</keyword>
<dbReference type="InterPro" id="IPR002885">
    <property type="entry name" value="PPR_rpt"/>
</dbReference>
<accession>A0A9W8ZG81</accession>
<feature type="compositionally biased region" description="Basic and acidic residues" evidence="4">
    <location>
        <begin position="34"/>
        <end position="57"/>
    </location>
</feature>